<organism evidence="1">
    <name type="scientific">hydrocarbon metagenome</name>
    <dbReference type="NCBI Taxonomy" id="938273"/>
    <lineage>
        <taxon>unclassified sequences</taxon>
        <taxon>metagenomes</taxon>
        <taxon>ecological metagenomes</taxon>
    </lineage>
</organism>
<name>A0A0W8FCH1_9ZZZZ</name>
<proteinExistence type="predicted"/>
<gene>
    <name evidence="1" type="ORF">ASZ90_011717</name>
</gene>
<protein>
    <submittedName>
        <fullName evidence="1">Uncharacterized protein</fullName>
    </submittedName>
</protein>
<reference evidence="1" key="1">
    <citation type="journal article" date="2015" name="Proc. Natl. Acad. Sci. U.S.A.">
        <title>Networks of energetic and metabolic interactions define dynamics in microbial communities.</title>
        <authorList>
            <person name="Embree M."/>
            <person name="Liu J.K."/>
            <person name="Al-Bassam M.M."/>
            <person name="Zengler K."/>
        </authorList>
    </citation>
    <scope>NUCLEOTIDE SEQUENCE</scope>
</reference>
<accession>A0A0W8FCH1</accession>
<dbReference type="AlphaFoldDB" id="A0A0W8FCH1"/>
<evidence type="ECO:0000313" key="1">
    <source>
        <dbReference type="EMBL" id="KUG18587.1"/>
    </source>
</evidence>
<comment type="caution">
    <text evidence="1">The sequence shown here is derived from an EMBL/GenBank/DDBJ whole genome shotgun (WGS) entry which is preliminary data.</text>
</comment>
<dbReference type="EMBL" id="LNQE01001374">
    <property type="protein sequence ID" value="KUG18587.1"/>
    <property type="molecule type" value="Genomic_DNA"/>
</dbReference>
<sequence>MNVFCKHIEILLSLIGFKINRSISHNLNPVTADIAFN</sequence>